<evidence type="ECO:0000313" key="4">
    <source>
        <dbReference type="Proteomes" id="UP000729402"/>
    </source>
</evidence>
<dbReference type="InterPro" id="IPR029154">
    <property type="entry name" value="HIBADH-like_NADP-bd"/>
</dbReference>
<comment type="caution">
    <text evidence="3">The sequence shown here is derived from an EMBL/GenBank/DDBJ whole genome shotgun (WGS) entry which is preliminary data.</text>
</comment>
<evidence type="ECO:0000313" key="3">
    <source>
        <dbReference type="EMBL" id="KAG8076272.1"/>
    </source>
</evidence>
<dbReference type="GO" id="GO:0051287">
    <property type="term" value="F:NAD binding"/>
    <property type="evidence" value="ECO:0007669"/>
    <property type="project" value="InterPro"/>
</dbReference>
<sequence>MPRDKLVDAPVSGGVKRAAEGTLTIIASGTDEALHCTGSVLSALSEKLYIIKGGCGAASSVKMVNQLLAGVHIASAAEAMAFGARLNLRTGRLFEIIQHARGYSWYVAVMASDYGMKGLACLFM</sequence>
<dbReference type="Pfam" id="PF03446">
    <property type="entry name" value="NAD_binding_2"/>
    <property type="match status" value="1"/>
</dbReference>
<name>A0A8J5SVT4_ZIZPA</name>
<dbReference type="AlphaFoldDB" id="A0A8J5SVT4"/>
<keyword evidence="4" id="KW-1185">Reference proteome</keyword>
<dbReference type="GO" id="GO:0050661">
    <property type="term" value="F:NADP binding"/>
    <property type="evidence" value="ECO:0007669"/>
    <property type="project" value="InterPro"/>
</dbReference>
<reference evidence="3" key="1">
    <citation type="journal article" date="2021" name="bioRxiv">
        <title>Whole Genome Assembly and Annotation of Northern Wild Rice, Zizania palustris L., Supports a Whole Genome Duplication in the Zizania Genus.</title>
        <authorList>
            <person name="Haas M."/>
            <person name="Kono T."/>
            <person name="Macchietto M."/>
            <person name="Millas R."/>
            <person name="McGilp L."/>
            <person name="Shao M."/>
            <person name="Duquette J."/>
            <person name="Hirsch C.N."/>
            <person name="Kimball J."/>
        </authorList>
    </citation>
    <scope>NUCLEOTIDE SEQUENCE</scope>
    <source>
        <tissue evidence="3">Fresh leaf tissue</tissue>
    </source>
</reference>
<accession>A0A8J5SVT4</accession>
<evidence type="ECO:0008006" key="5">
    <source>
        <dbReference type="Google" id="ProtNLM"/>
    </source>
</evidence>
<proteinExistence type="predicted"/>
<dbReference type="EMBL" id="JAAALK010000283">
    <property type="protein sequence ID" value="KAG8076272.1"/>
    <property type="molecule type" value="Genomic_DNA"/>
</dbReference>
<gene>
    <name evidence="3" type="ORF">GUJ93_ZPchr0006g45213</name>
</gene>
<feature type="domain" description="3-hydroxyisobutyrate dehydrogenase-like NAD-binding" evidence="2">
    <location>
        <begin position="56"/>
        <end position="108"/>
    </location>
</feature>
<dbReference type="OrthoDB" id="564183at2759"/>
<feature type="domain" description="6-phosphogluconate dehydrogenase NADP-binding" evidence="1">
    <location>
        <begin position="6"/>
        <end position="49"/>
    </location>
</feature>
<dbReference type="Proteomes" id="UP000729402">
    <property type="component" value="Unassembled WGS sequence"/>
</dbReference>
<dbReference type="Pfam" id="PF14833">
    <property type="entry name" value="NAD_binding_11"/>
    <property type="match status" value="1"/>
</dbReference>
<evidence type="ECO:0000259" key="2">
    <source>
        <dbReference type="Pfam" id="PF14833"/>
    </source>
</evidence>
<dbReference type="PANTHER" id="PTHR43060:SF17">
    <property type="entry name" value="L-THREONATE DEHYDROGENASE"/>
    <property type="match status" value="1"/>
</dbReference>
<evidence type="ECO:0000259" key="1">
    <source>
        <dbReference type="Pfam" id="PF03446"/>
    </source>
</evidence>
<organism evidence="3 4">
    <name type="scientific">Zizania palustris</name>
    <name type="common">Northern wild rice</name>
    <dbReference type="NCBI Taxonomy" id="103762"/>
    <lineage>
        <taxon>Eukaryota</taxon>
        <taxon>Viridiplantae</taxon>
        <taxon>Streptophyta</taxon>
        <taxon>Embryophyta</taxon>
        <taxon>Tracheophyta</taxon>
        <taxon>Spermatophyta</taxon>
        <taxon>Magnoliopsida</taxon>
        <taxon>Liliopsida</taxon>
        <taxon>Poales</taxon>
        <taxon>Poaceae</taxon>
        <taxon>BOP clade</taxon>
        <taxon>Oryzoideae</taxon>
        <taxon>Oryzeae</taxon>
        <taxon>Zizaniinae</taxon>
        <taxon>Zizania</taxon>
    </lineage>
</organism>
<dbReference type="PANTHER" id="PTHR43060">
    <property type="entry name" value="3-HYDROXYISOBUTYRATE DEHYDROGENASE-LIKE 1, MITOCHONDRIAL-RELATED"/>
    <property type="match status" value="1"/>
</dbReference>
<reference evidence="3" key="2">
    <citation type="submission" date="2021-02" db="EMBL/GenBank/DDBJ databases">
        <authorList>
            <person name="Kimball J.A."/>
            <person name="Haas M.W."/>
            <person name="Macchietto M."/>
            <person name="Kono T."/>
            <person name="Duquette J."/>
            <person name="Shao M."/>
        </authorList>
    </citation>
    <scope>NUCLEOTIDE SEQUENCE</scope>
    <source>
        <tissue evidence="3">Fresh leaf tissue</tissue>
    </source>
</reference>
<dbReference type="InterPro" id="IPR006115">
    <property type="entry name" value="6PGDH_NADP-bd"/>
</dbReference>
<protein>
    <recommendedName>
        <fullName evidence="5">3-hydroxyisobutyrate dehydrogenase-like NAD-binding domain-containing protein</fullName>
    </recommendedName>
</protein>